<comment type="caution">
    <text evidence="2">The sequence shown here is derived from an EMBL/GenBank/DDBJ whole genome shotgun (WGS) entry which is preliminary data.</text>
</comment>
<sequence length="180" mass="18812">MMHTMVASMPDMTRHDEGGRNNGEHNSLSATGRGLLILYYCIRATGALQGSGALPSSATCVPSIYTAEALAIFGASLIRATLNFSPDTPGSGSITPTSGISESGVALLRFSPRLPLCTASDGALFSPSTNFGFVIHLGQELNAVLVEGVSGKGYLGGIAELQYKPQMALIARLIMMILFD</sequence>
<dbReference type="AlphaFoldDB" id="A0A9P4KBL2"/>
<evidence type="ECO:0000256" key="1">
    <source>
        <dbReference type="SAM" id="MobiDB-lite"/>
    </source>
</evidence>
<dbReference type="EMBL" id="ML986610">
    <property type="protein sequence ID" value="KAF2265206.1"/>
    <property type="molecule type" value="Genomic_DNA"/>
</dbReference>
<name>A0A9P4KBL2_9PLEO</name>
<evidence type="ECO:0000313" key="3">
    <source>
        <dbReference type="Proteomes" id="UP000800093"/>
    </source>
</evidence>
<feature type="region of interest" description="Disordered" evidence="1">
    <location>
        <begin position="1"/>
        <end position="27"/>
    </location>
</feature>
<accession>A0A9P4KBL2</accession>
<reference evidence="3" key="1">
    <citation type="journal article" date="2020" name="Stud. Mycol.">
        <title>101 Dothideomycetes genomes: A test case for predicting lifestyles and emergence of pathogens.</title>
        <authorList>
            <person name="Haridas S."/>
            <person name="Albert R."/>
            <person name="Binder M."/>
            <person name="Bloem J."/>
            <person name="LaButti K."/>
            <person name="Salamov A."/>
            <person name="Andreopoulos B."/>
            <person name="Baker S."/>
            <person name="Barry K."/>
            <person name="Bills G."/>
            <person name="Bluhm B."/>
            <person name="Cannon C."/>
            <person name="Castanera R."/>
            <person name="Culley D."/>
            <person name="Daum C."/>
            <person name="Ezra D."/>
            <person name="Gonzalez J."/>
            <person name="Henrissat B."/>
            <person name="Kuo A."/>
            <person name="Liang C."/>
            <person name="Lipzen A."/>
            <person name="Lutzoni F."/>
            <person name="Magnuson J."/>
            <person name="Mondo S."/>
            <person name="Nolan M."/>
            <person name="Ohm R."/>
            <person name="Pangilinan J."/>
            <person name="Park H.-J."/>
            <person name="Ramirez L."/>
            <person name="Alfaro M."/>
            <person name="Sun H."/>
            <person name="Tritt A."/>
            <person name="Yoshinaga Y."/>
            <person name="Zwiers L.-H."/>
            <person name="Turgeon B."/>
            <person name="Goodwin S."/>
            <person name="Spatafora J."/>
            <person name="Crous P."/>
            <person name="Grigoriev I."/>
        </authorList>
    </citation>
    <scope>NUCLEOTIDE SEQUENCE [LARGE SCALE GENOMIC DNA]</scope>
    <source>
        <strain evidence="3">CBS 304.66</strain>
    </source>
</reference>
<organism evidence="2 3">
    <name type="scientific">Lojkania enalia</name>
    <dbReference type="NCBI Taxonomy" id="147567"/>
    <lineage>
        <taxon>Eukaryota</taxon>
        <taxon>Fungi</taxon>
        <taxon>Dikarya</taxon>
        <taxon>Ascomycota</taxon>
        <taxon>Pezizomycotina</taxon>
        <taxon>Dothideomycetes</taxon>
        <taxon>Pleosporomycetidae</taxon>
        <taxon>Pleosporales</taxon>
        <taxon>Pleosporales incertae sedis</taxon>
        <taxon>Lojkania</taxon>
    </lineage>
</organism>
<protein>
    <submittedName>
        <fullName evidence="2">Uncharacterized protein</fullName>
    </submittedName>
</protein>
<gene>
    <name evidence="2" type="ORF">CC78DRAFT_543506</name>
</gene>
<proteinExistence type="predicted"/>
<evidence type="ECO:0000313" key="2">
    <source>
        <dbReference type="EMBL" id="KAF2265206.1"/>
    </source>
</evidence>
<keyword evidence="3" id="KW-1185">Reference proteome</keyword>
<dbReference type="Proteomes" id="UP000800093">
    <property type="component" value="Unassembled WGS sequence"/>
</dbReference>
<feature type="compositionally biased region" description="Basic and acidic residues" evidence="1">
    <location>
        <begin position="12"/>
        <end position="23"/>
    </location>
</feature>